<evidence type="ECO:0000256" key="7">
    <source>
        <dbReference type="ARBA" id="ARBA00022827"/>
    </source>
</evidence>
<dbReference type="Proteomes" id="UP001217044">
    <property type="component" value="Chromosome"/>
</dbReference>
<dbReference type="EMBL" id="CP115165">
    <property type="protein sequence ID" value="WDA59144.1"/>
    <property type="molecule type" value="Genomic_DNA"/>
</dbReference>
<dbReference type="GO" id="GO:0016740">
    <property type="term" value="F:transferase activity"/>
    <property type="evidence" value="ECO:0007669"/>
    <property type="project" value="UniProtKB-KW"/>
</dbReference>
<evidence type="ECO:0000256" key="8">
    <source>
        <dbReference type="ARBA" id="ARBA00022842"/>
    </source>
</evidence>
<keyword evidence="8" id="KW-0460">Magnesium</keyword>
<comment type="catalytic activity">
    <reaction evidence="10">
        <text>L-threonyl-[protein] + FAD = FMN-L-threonyl-[protein] + AMP + H(+)</text>
        <dbReference type="Rhea" id="RHEA:36847"/>
        <dbReference type="Rhea" id="RHEA-COMP:11060"/>
        <dbReference type="Rhea" id="RHEA-COMP:11061"/>
        <dbReference type="ChEBI" id="CHEBI:15378"/>
        <dbReference type="ChEBI" id="CHEBI:30013"/>
        <dbReference type="ChEBI" id="CHEBI:57692"/>
        <dbReference type="ChEBI" id="CHEBI:74257"/>
        <dbReference type="ChEBI" id="CHEBI:456215"/>
        <dbReference type="EC" id="2.7.1.180"/>
    </reaction>
</comment>
<keyword evidence="6" id="KW-0479">Metal-binding</keyword>
<dbReference type="PANTHER" id="PTHR30040:SF2">
    <property type="entry name" value="FAD:PROTEIN FMN TRANSFERASE"/>
    <property type="match status" value="1"/>
</dbReference>
<comment type="cofactor">
    <cofactor evidence="1">
        <name>Mg(2+)</name>
        <dbReference type="ChEBI" id="CHEBI:18420"/>
    </cofactor>
</comment>
<sequence length="292" mass="30630">MTAPLDPAPLDPVSPDLTLAALGTQVRAQGRGAFAALREVRRLEAVLTRFRPSPLTELNARGELRGPPEDLRLAVQHALDVARRTRGLITPAVLDALEAAGYTAAPGDTPARPAAPIPDLSALEGVTVQDDLIRLPRGVRLDLGGTAKSWIAARAARFLRGDSLLDAGGDLHLNFTRPGTLAVRTPPDAPPAFLNVGAGVSGVATSSVVARAWAGGHHLIDPRTARPAAAPWTQVTALTGRVTVAETLTKLALLGADDLLRDLAPAGTQLLAFDHAGHAHHWQAGRWTRRAA</sequence>
<keyword evidence="12" id="KW-1185">Reference proteome</keyword>
<organism evidence="11 12">
    <name type="scientific">Deinococcus aquaticus</name>
    <dbReference type="NCBI Taxonomy" id="328692"/>
    <lineage>
        <taxon>Bacteria</taxon>
        <taxon>Thermotogati</taxon>
        <taxon>Deinococcota</taxon>
        <taxon>Deinococci</taxon>
        <taxon>Deinococcales</taxon>
        <taxon>Deinococcaceae</taxon>
        <taxon>Deinococcus</taxon>
    </lineage>
</organism>
<protein>
    <recommendedName>
        <fullName evidence="3">FAD:protein FMN transferase</fullName>
        <ecNumber evidence="2">2.7.1.180</ecNumber>
    </recommendedName>
    <alternativeName>
        <fullName evidence="9">Flavin transferase</fullName>
    </alternativeName>
</protein>
<name>A0ABY7V1T4_9DEIO</name>
<keyword evidence="4" id="KW-0285">Flavoprotein</keyword>
<dbReference type="Gene3D" id="3.10.520.10">
    <property type="entry name" value="ApbE-like domains"/>
    <property type="match status" value="1"/>
</dbReference>
<evidence type="ECO:0000256" key="9">
    <source>
        <dbReference type="ARBA" id="ARBA00031306"/>
    </source>
</evidence>
<evidence type="ECO:0000256" key="10">
    <source>
        <dbReference type="ARBA" id="ARBA00048540"/>
    </source>
</evidence>
<evidence type="ECO:0000313" key="12">
    <source>
        <dbReference type="Proteomes" id="UP001217044"/>
    </source>
</evidence>
<evidence type="ECO:0000256" key="3">
    <source>
        <dbReference type="ARBA" id="ARBA00016337"/>
    </source>
</evidence>
<dbReference type="InterPro" id="IPR024932">
    <property type="entry name" value="ApbE"/>
</dbReference>
<keyword evidence="7" id="KW-0274">FAD</keyword>
<dbReference type="SUPFAM" id="SSF143631">
    <property type="entry name" value="ApbE-like"/>
    <property type="match status" value="1"/>
</dbReference>
<evidence type="ECO:0000256" key="5">
    <source>
        <dbReference type="ARBA" id="ARBA00022679"/>
    </source>
</evidence>
<accession>A0ABY7V1T4</accession>
<evidence type="ECO:0000256" key="2">
    <source>
        <dbReference type="ARBA" id="ARBA00011955"/>
    </source>
</evidence>
<gene>
    <name evidence="11" type="ORF">M8445_02720</name>
</gene>
<evidence type="ECO:0000313" key="11">
    <source>
        <dbReference type="EMBL" id="WDA59144.1"/>
    </source>
</evidence>
<proteinExistence type="predicted"/>
<dbReference type="RefSeq" id="WP_273989482.1">
    <property type="nucleotide sequence ID" value="NZ_BAABQT010000006.1"/>
</dbReference>
<dbReference type="Pfam" id="PF02424">
    <property type="entry name" value="ApbE"/>
    <property type="match status" value="1"/>
</dbReference>
<evidence type="ECO:0000256" key="4">
    <source>
        <dbReference type="ARBA" id="ARBA00022630"/>
    </source>
</evidence>
<keyword evidence="5 11" id="KW-0808">Transferase</keyword>
<dbReference type="PANTHER" id="PTHR30040">
    <property type="entry name" value="THIAMINE BIOSYNTHESIS LIPOPROTEIN APBE"/>
    <property type="match status" value="1"/>
</dbReference>
<dbReference type="InterPro" id="IPR003374">
    <property type="entry name" value="ApbE-like_sf"/>
</dbReference>
<reference evidence="11 12" key="1">
    <citation type="submission" date="2022-12" db="EMBL/GenBank/DDBJ databases">
        <title>Genome Sequence of Deinococcus aquaticus Type Strain PB314.</title>
        <authorList>
            <person name="Albert C."/>
            <person name="Hill J."/>
            <person name="Boren L."/>
            <person name="Scholz-Ng S."/>
            <person name="Fatema N."/>
            <person name="Grosso R."/>
            <person name="Soboslay E."/>
            <person name="Tuohy J."/>
        </authorList>
    </citation>
    <scope>NUCLEOTIDE SEQUENCE [LARGE SCALE GENOMIC DNA]</scope>
    <source>
        <strain evidence="11 12">PB-314</strain>
    </source>
</reference>
<dbReference type="EC" id="2.7.1.180" evidence="2"/>
<evidence type="ECO:0000256" key="6">
    <source>
        <dbReference type="ARBA" id="ARBA00022723"/>
    </source>
</evidence>
<evidence type="ECO:0000256" key="1">
    <source>
        <dbReference type="ARBA" id="ARBA00001946"/>
    </source>
</evidence>